<evidence type="ECO:0000256" key="3">
    <source>
        <dbReference type="ARBA" id="ARBA00022603"/>
    </source>
</evidence>
<proteinExistence type="inferred from homology"/>
<evidence type="ECO:0000256" key="6">
    <source>
        <dbReference type="HAMAP-Rule" id="MF_00074"/>
    </source>
</evidence>
<comment type="subcellular location">
    <subcellularLocation>
        <location evidence="6">Cytoplasm</location>
    </subcellularLocation>
</comment>
<feature type="binding site" evidence="6">
    <location>
        <position position="148"/>
    </location>
    <ligand>
        <name>S-adenosyl-L-methionine</name>
        <dbReference type="ChEBI" id="CHEBI:59789"/>
    </ligand>
</feature>
<dbReference type="InterPro" id="IPR003682">
    <property type="entry name" value="rRNA_ssu_MeTfrase_G"/>
</dbReference>
<evidence type="ECO:0000313" key="8">
    <source>
        <dbReference type="Proteomes" id="UP000199662"/>
    </source>
</evidence>
<dbReference type="PANTHER" id="PTHR31760">
    <property type="entry name" value="S-ADENOSYL-L-METHIONINE-DEPENDENT METHYLTRANSFERASES SUPERFAMILY PROTEIN"/>
    <property type="match status" value="1"/>
</dbReference>
<dbReference type="PANTHER" id="PTHR31760:SF0">
    <property type="entry name" value="S-ADENOSYL-L-METHIONINE-DEPENDENT METHYLTRANSFERASES SUPERFAMILY PROTEIN"/>
    <property type="match status" value="1"/>
</dbReference>
<keyword evidence="2 6" id="KW-0698">rRNA processing</keyword>
<dbReference type="PIRSF" id="PIRSF003078">
    <property type="entry name" value="GidB"/>
    <property type="match status" value="1"/>
</dbReference>
<dbReference type="GO" id="GO:0005829">
    <property type="term" value="C:cytosol"/>
    <property type="evidence" value="ECO:0007669"/>
    <property type="project" value="TreeGrafter"/>
</dbReference>
<keyword evidence="5 6" id="KW-0949">S-adenosyl-L-methionine</keyword>
<evidence type="ECO:0000256" key="2">
    <source>
        <dbReference type="ARBA" id="ARBA00022552"/>
    </source>
</evidence>
<keyword evidence="4 6" id="KW-0808">Transferase</keyword>
<keyword evidence="1 6" id="KW-0963">Cytoplasm</keyword>
<dbReference type="Pfam" id="PF02527">
    <property type="entry name" value="GidB"/>
    <property type="match status" value="1"/>
</dbReference>
<dbReference type="InterPro" id="IPR029063">
    <property type="entry name" value="SAM-dependent_MTases_sf"/>
</dbReference>
<comment type="caution">
    <text evidence="6">Lacks conserved residue(s) required for the propagation of feature annotation.</text>
</comment>
<evidence type="ECO:0000256" key="1">
    <source>
        <dbReference type="ARBA" id="ARBA00022490"/>
    </source>
</evidence>
<name>A0A1H7BIP1_9FIRM</name>
<dbReference type="HAMAP" id="MF_00074">
    <property type="entry name" value="16SrRNA_methyltr_G"/>
    <property type="match status" value="1"/>
</dbReference>
<feature type="binding site" evidence="6">
    <location>
        <position position="78"/>
    </location>
    <ligand>
        <name>S-adenosyl-L-methionine</name>
        <dbReference type="ChEBI" id="CHEBI:59789"/>
    </ligand>
</feature>
<comment type="similarity">
    <text evidence="6">Belongs to the methyltransferase superfamily. RNA methyltransferase RsmG family.</text>
</comment>
<comment type="function">
    <text evidence="6">Specifically methylates the N7 position of a guanine in 16S rRNA.</text>
</comment>
<dbReference type="EMBL" id="FNZK01000015">
    <property type="protein sequence ID" value="SEJ73285.1"/>
    <property type="molecule type" value="Genomic_DNA"/>
</dbReference>
<dbReference type="Gene3D" id="3.40.50.150">
    <property type="entry name" value="Vaccinia Virus protein VP39"/>
    <property type="match status" value="1"/>
</dbReference>
<evidence type="ECO:0000313" key="7">
    <source>
        <dbReference type="EMBL" id="SEJ73285.1"/>
    </source>
</evidence>
<reference evidence="8" key="1">
    <citation type="submission" date="2016-10" db="EMBL/GenBank/DDBJ databases">
        <authorList>
            <person name="Varghese N."/>
            <person name="Submissions S."/>
        </authorList>
    </citation>
    <scope>NUCLEOTIDE SEQUENCE [LARGE SCALE GENOMIC DNA]</scope>
    <source>
        <strain evidence="8">DSM 2179</strain>
    </source>
</reference>
<dbReference type="EC" id="2.1.1.-" evidence="6"/>
<dbReference type="STRING" id="84035.SAMN05660742_11549"/>
<accession>A0A1H7BIP1</accession>
<sequence length="239" mass="26700">MIFSEELSKAAALYQLSLTQDQAEAYNKYFDLLIRWNQQVNLTAITQPDQVAVKHMIDSISCFDQTVFFAGAHMIDVGTGAGFPGLPLKIFQADLDLTLLDSLNKRVKFLQCVVDELKLENTTVIHARAEEGARQKQYREQFDVAVSRAVARLTVLCEYCLPFVKIGGYFVALKGMQYADEVDEANRVIAILGGKLEKIVPVKLPGLDDIRAVLYIKKIKKTPTVYPRKAGTPEKSPLS</sequence>
<evidence type="ECO:0000256" key="5">
    <source>
        <dbReference type="ARBA" id="ARBA00022691"/>
    </source>
</evidence>
<dbReference type="GO" id="GO:0070043">
    <property type="term" value="F:rRNA (guanine-N7-)-methyltransferase activity"/>
    <property type="evidence" value="ECO:0007669"/>
    <property type="project" value="UniProtKB-UniRule"/>
</dbReference>
<dbReference type="FunFam" id="3.40.50.150:FF:000041">
    <property type="entry name" value="Ribosomal RNA small subunit methyltransferase G"/>
    <property type="match status" value="1"/>
</dbReference>
<keyword evidence="8" id="KW-1185">Reference proteome</keyword>
<feature type="binding site" evidence="6">
    <location>
        <position position="83"/>
    </location>
    <ligand>
        <name>S-adenosyl-L-methionine</name>
        <dbReference type="ChEBI" id="CHEBI:59789"/>
    </ligand>
</feature>
<dbReference type="Proteomes" id="UP000199662">
    <property type="component" value="Unassembled WGS sequence"/>
</dbReference>
<dbReference type="RefSeq" id="WP_091833072.1">
    <property type="nucleotide sequence ID" value="NZ_FNZK01000015.1"/>
</dbReference>
<feature type="binding site" evidence="6">
    <location>
        <begin position="129"/>
        <end position="130"/>
    </location>
    <ligand>
        <name>S-adenosyl-L-methionine</name>
        <dbReference type="ChEBI" id="CHEBI:59789"/>
    </ligand>
</feature>
<dbReference type="SUPFAM" id="SSF53335">
    <property type="entry name" value="S-adenosyl-L-methionine-dependent methyltransferases"/>
    <property type="match status" value="1"/>
</dbReference>
<keyword evidence="3 6" id="KW-0489">Methyltransferase</keyword>
<gene>
    <name evidence="6" type="primary">rsmG</name>
    <name evidence="7" type="ORF">SAMN05660742_11549</name>
</gene>
<dbReference type="AlphaFoldDB" id="A0A1H7BIP1"/>
<organism evidence="7 8">
    <name type="scientific">Propionispira arboris</name>
    <dbReference type="NCBI Taxonomy" id="84035"/>
    <lineage>
        <taxon>Bacteria</taxon>
        <taxon>Bacillati</taxon>
        <taxon>Bacillota</taxon>
        <taxon>Negativicutes</taxon>
        <taxon>Selenomonadales</taxon>
        <taxon>Selenomonadaceae</taxon>
        <taxon>Propionispira</taxon>
    </lineage>
</organism>
<protein>
    <recommendedName>
        <fullName evidence="6">Ribosomal RNA small subunit methyltransferase G</fullName>
        <ecNumber evidence="6">2.1.1.-</ecNumber>
    </recommendedName>
    <alternativeName>
        <fullName evidence="6">16S rRNA 7-methylguanosine methyltransferase</fullName>
        <shortName evidence="6">16S rRNA m7G methyltransferase</shortName>
    </alternativeName>
</protein>
<evidence type="ECO:0000256" key="4">
    <source>
        <dbReference type="ARBA" id="ARBA00022679"/>
    </source>
</evidence>
<dbReference type="NCBIfam" id="TIGR00138">
    <property type="entry name" value="rsmG_gidB"/>
    <property type="match status" value="1"/>
</dbReference>